<organism evidence="10 11">
    <name type="scientific">Pedobacter chinensis</name>
    <dbReference type="NCBI Taxonomy" id="2282421"/>
    <lineage>
        <taxon>Bacteria</taxon>
        <taxon>Pseudomonadati</taxon>
        <taxon>Bacteroidota</taxon>
        <taxon>Sphingobacteriia</taxon>
        <taxon>Sphingobacteriales</taxon>
        <taxon>Sphingobacteriaceae</taxon>
        <taxon>Pedobacter</taxon>
    </lineage>
</organism>
<evidence type="ECO:0000256" key="8">
    <source>
        <dbReference type="SAM" id="SignalP"/>
    </source>
</evidence>
<evidence type="ECO:0000256" key="3">
    <source>
        <dbReference type="ARBA" id="ARBA00022452"/>
    </source>
</evidence>
<protein>
    <submittedName>
        <fullName evidence="10">TonB-dependent receptor</fullName>
    </submittedName>
</protein>
<feature type="domain" description="TonB-dependent receptor plug" evidence="9">
    <location>
        <begin position="128"/>
        <end position="237"/>
    </location>
</feature>
<keyword evidence="8" id="KW-0732">Signal</keyword>
<comment type="caution">
    <text evidence="10">The sequence shown here is derived from an EMBL/GenBank/DDBJ whole genome shotgun (WGS) entry which is preliminary data.</text>
</comment>
<evidence type="ECO:0000256" key="2">
    <source>
        <dbReference type="ARBA" id="ARBA00022448"/>
    </source>
</evidence>
<dbReference type="Gene3D" id="2.40.170.20">
    <property type="entry name" value="TonB-dependent receptor, beta-barrel domain"/>
    <property type="match status" value="1"/>
</dbReference>
<gene>
    <name evidence="10" type="ORF">DU508_06835</name>
</gene>
<keyword evidence="2 7" id="KW-0813">Transport</keyword>
<dbReference type="SUPFAM" id="SSF49464">
    <property type="entry name" value="Carboxypeptidase regulatory domain-like"/>
    <property type="match status" value="1"/>
</dbReference>
<dbReference type="InterPro" id="IPR037066">
    <property type="entry name" value="Plug_dom_sf"/>
</dbReference>
<dbReference type="AlphaFoldDB" id="A0A369PW57"/>
<proteinExistence type="inferred from homology"/>
<dbReference type="NCBIfam" id="TIGR04056">
    <property type="entry name" value="OMP_RagA_SusC"/>
    <property type="match status" value="1"/>
</dbReference>
<dbReference type="SUPFAM" id="SSF56935">
    <property type="entry name" value="Porins"/>
    <property type="match status" value="1"/>
</dbReference>
<dbReference type="Proteomes" id="UP000253961">
    <property type="component" value="Unassembled WGS sequence"/>
</dbReference>
<dbReference type="InterPro" id="IPR023996">
    <property type="entry name" value="TonB-dep_OMP_SusC/RagA"/>
</dbReference>
<keyword evidence="5 7" id="KW-0472">Membrane</keyword>
<feature type="chain" id="PRO_5016661796" evidence="8">
    <location>
        <begin position="25"/>
        <end position="1103"/>
    </location>
</feature>
<keyword evidence="10" id="KW-0675">Receptor</keyword>
<name>A0A369PW57_9SPHI</name>
<dbReference type="InterPro" id="IPR039426">
    <property type="entry name" value="TonB-dep_rcpt-like"/>
</dbReference>
<keyword evidence="3 7" id="KW-1134">Transmembrane beta strand</keyword>
<evidence type="ECO:0000256" key="4">
    <source>
        <dbReference type="ARBA" id="ARBA00022692"/>
    </source>
</evidence>
<evidence type="ECO:0000259" key="9">
    <source>
        <dbReference type="Pfam" id="PF07715"/>
    </source>
</evidence>
<keyword evidence="4 7" id="KW-0812">Transmembrane</keyword>
<dbReference type="PROSITE" id="PS52016">
    <property type="entry name" value="TONB_DEPENDENT_REC_3"/>
    <property type="match status" value="1"/>
</dbReference>
<reference evidence="10 11" key="1">
    <citation type="submission" date="2018-07" db="EMBL/GenBank/DDBJ databases">
        <title>Pedobacter sp. nov., isolated from soil.</title>
        <authorList>
            <person name="Zhou L.Y."/>
            <person name="Du Z.J."/>
        </authorList>
    </citation>
    <scope>NUCLEOTIDE SEQUENCE [LARGE SCALE GENOMIC DNA]</scope>
    <source>
        <strain evidence="10 11">JDX94</strain>
    </source>
</reference>
<dbReference type="Gene3D" id="2.170.130.10">
    <property type="entry name" value="TonB-dependent receptor, plug domain"/>
    <property type="match status" value="1"/>
</dbReference>
<dbReference type="EMBL" id="QPKV01000003">
    <property type="protein sequence ID" value="RDC56911.1"/>
    <property type="molecule type" value="Genomic_DNA"/>
</dbReference>
<dbReference type="RefSeq" id="WP_115402096.1">
    <property type="nucleotide sequence ID" value="NZ_QPKV01000003.1"/>
</dbReference>
<sequence>MLRKFTKHLFICLLMLSVTATAWAQTSEITGIVKDETGAPLLGASIVLVNAQTNEKKGIMVNAEGKFQITGLSAGVPYHISASFIGYTTKTIENYMLKAGEQATLLIQLNPTASSLTDVVVVGYGSQKKKDVTTAIASIKASDLENQPINNAAEAMVGKMAGVQVSQGSGTPGGALSIKVRGVGTITAGSNPLYVIDGVPISNDNINTINTNDIASIEVLKDASSAAIYGSRGSNGVVLITTKQGKSGTALINVNSYTGWQSLAHKIDMMDAYQYAQMTIESRNNTYADAMDAINRRNIATGLPTINYSINDSNAQRLVNSGNNTSAVIPTEILPYLAGQQGLTNTDWQDEIFRTAKIQNHSISASGGSEKMKYYASLEYFDQDGIILNSGFKRYSGRLNLEGNKGIFRYGVNITPSVIKEKRVNANGAYNAPNSNGLNTGGIVASALHYSPLWPVYNADGSYSFAQNSWSPGQVTTLPNGSTVTGNGETQAWNPVALAMLQKDDVGSNRLTGSTFVEAEIIKDLRYKIQLGVDMFNSTEDTFRPSIIPLSNTAGNPLSDAQGSSRTIKETNWLLEQTLNYTKTIGDHNISALLGWSTQKDDLSGNYAVATRGYISDQIEYLSAGLVTSGTSTRSQWALASGIARVQYSYKGKYLFTGSVRADGSSKFGKNNKWGYFPSTSVGWRLSEEDFLKGSASISDLKLRASYGLTGNFNIPTYGALGSMTSYGYVFGGGTPGVVNGAATYAQPNDDLRWEKTAQLNIGFDAAFFNNQLTLSVDAYNSNTTDLLLNVPVPLTTGFATELKNIGKVNNKGIDINLGTQQQFGGVKWTASANFSKNINKVVELGPGNADIIRTGSVANAYFLTRVGEPIGSYYLPVVLGVFKNQAEVNAYPHYTDTQGNYDLNTSKPGDFKFKDVDGDGIIDLTKDREIVGNYLPKFTYGFATSAEYKGVDLNVALQGVYGNKILNLSRRYFANKEGNMNNMISSLDRWVSESNPGSGQDVRANRVAKGSNGTTSTWHIEDGSYLRIRNIALGYTFPTEWIKKLTLTKVRLYVSMQNPFTFTKYTGYNPEVTNRSDATTNGEDYGVYPTAKTTSIGLNITL</sequence>
<feature type="signal peptide" evidence="8">
    <location>
        <begin position="1"/>
        <end position="24"/>
    </location>
</feature>
<dbReference type="GO" id="GO:0009279">
    <property type="term" value="C:cell outer membrane"/>
    <property type="evidence" value="ECO:0007669"/>
    <property type="project" value="UniProtKB-SubCell"/>
</dbReference>
<keyword evidence="11" id="KW-1185">Reference proteome</keyword>
<comment type="similarity">
    <text evidence="7">Belongs to the TonB-dependent receptor family.</text>
</comment>
<dbReference type="Pfam" id="PF13620">
    <property type="entry name" value="CarboxypepD_reg"/>
    <property type="match status" value="1"/>
</dbReference>
<dbReference type="InterPro" id="IPR036942">
    <property type="entry name" value="Beta-barrel_TonB_sf"/>
</dbReference>
<dbReference type="NCBIfam" id="TIGR04057">
    <property type="entry name" value="SusC_RagA_signa"/>
    <property type="match status" value="1"/>
</dbReference>
<evidence type="ECO:0000313" key="11">
    <source>
        <dbReference type="Proteomes" id="UP000253961"/>
    </source>
</evidence>
<dbReference type="InterPro" id="IPR012910">
    <property type="entry name" value="Plug_dom"/>
</dbReference>
<evidence type="ECO:0000256" key="5">
    <source>
        <dbReference type="ARBA" id="ARBA00023136"/>
    </source>
</evidence>
<evidence type="ECO:0000256" key="6">
    <source>
        <dbReference type="ARBA" id="ARBA00023237"/>
    </source>
</evidence>
<dbReference type="Gene3D" id="2.60.40.1120">
    <property type="entry name" value="Carboxypeptidase-like, regulatory domain"/>
    <property type="match status" value="1"/>
</dbReference>
<evidence type="ECO:0000256" key="1">
    <source>
        <dbReference type="ARBA" id="ARBA00004571"/>
    </source>
</evidence>
<dbReference type="OrthoDB" id="9768177at2"/>
<dbReference type="InterPro" id="IPR008969">
    <property type="entry name" value="CarboxyPept-like_regulatory"/>
</dbReference>
<comment type="subcellular location">
    <subcellularLocation>
        <location evidence="1 7">Cell outer membrane</location>
        <topology evidence="1 7">Multi-pass membrane protein</topology>
    </subcellularLocation>
</comment>
<evidence type="ECO:0000256" key="7">
    <source>
        <dbReference type="PROSITE-ProRule" id="PRU01360"/>
    </source>
</evidence>
<dbReference type="FunFam" id="2.170.130.10:FF:000008">
    <property type="entry name" value="SusC/RagA family TonB-linked outer membrane protein"/>
    <property type="match status" value="1"/>
</dbReference>
<accession>A0A369PW57</accession>
<evidence type="ECO:0000313" key="10">
    <source>
        <dbReference type="EMBL" id="RDC56911.1"/>
    </source>
</evidence>
<dbReference type="Pfam" id="PF07715">
    <property type="entry name" value="Plug"/>
    <property type="match status" value="1"/>
</dbReference>
<dbReference type="InterPro" id="IPR023997">
    <property type="entry name" value="TonB-dep_OMP_SusC/RagA_CS"/>
</dbReference>
<keyword evidence="6 7" id="KW-0998">Cell outer membrane</keyword>